<dbReference type="GeneID" id="63729602"/>
<proteinExistence type="predicted"/>
<evidence type="ECO:0000313" key="1">
    <source>
        <dbReference type="EMBL" id="OJI96790.1"/>
    </source>
</evidence>
<dbReference type="EMBL" id="KV878125">
    <property type="protein sequence ID" value="OJI96790.1"/>
    <property type="molecule type" value="Genomic_DNA"/>
</dbReference>
<dbReference type="VEuPathDB" id="FungiDB:ASPVEDRAFT_48898"/>
<evidence type="ECO:0000313" key="2">
    <source>
        <dbReference type="Proteomes" id="UP000184073"/>
    </source>
</evidence>
<dbReference type="OrthoDB" id="5419802at2759"/>
<organism evidence="1 2">
    <name type="scientific">Aspergillus versicolor CBS 583.65</name>
    <dbReference type="NCBI Taxonomy" id="1036611"/>
    <lineage>
        <taxon>Eukaryota</taxon>
        <taxon>Fungi</taxon>
        <taxon>Dikarya</taxon>
        <taxon>Ascomycota</taxon>
        <taxon>Pezizomycotina</taxon>
        <taxon>Eurotiomycetes</taxon>
        <taxon>Eurotiomycetidae</taxon>
        <taxon>Eurotiales</taxon>
        <taxon>Aspergillaceae</taxon>
        <taxon>Aspergillus</taxon>
        <taxon>Aspergillus subgen. Nidulantes</taxon>
    </lineage>
</organism>
<dbReference type="Proteomes" id="UP000184073">
    <property type="component" value="Unassembled WGS sequence"/>
</dbReference>
<gene>
    <name evidence="1" type="ORF">ASPVEDRAFT_48898</name>
</gene>
<dbReference type="RefSeq" id="XP_040662553.1">
    <property type="nucleotide sequence ID" value="XM_040814091.1"/>
</dbReference>
<reference evidence="2" key="1">
    <citation type="journal article" date="2017" name="Genome Biol.">
        <title>Comparative genomics reveals high biological diversity and specific adaptations in the industrially and medically important fungal genus Aspergillus.</title>
        <authorList>
            <person name="de Vries R.P."/>
            <person name="Riley R."/>
            <person name="Wiebenga A."/>
            <person name="Aguilar-Osorio G."/>
            <person name="Amillis S."/>
            <person name="Uchima C.A."/>
            <person name="Anderluh G."/>
            <person name="Asadollahi M."/>
            <person name="Askin M."/>
            <person name="Barry K."/>
            <person name="Battaglia E."/>
            <person name="Bayram O."/>
            <person name="Benocci T."/>
            <person name="Braus-Stromeyer S.A."/>
            <person name="Caldana C."/>
            <person name="Canovas D."/>
            <person name="Cerqueira G.C."/>
            <person name="Chen F."/>
            <person name="Chen W."/>
            <person name="Choi C."/>
            <person name="Clum A."/>
            <person name="Dos Santos R.A."/>
            <person name="Damasio A.R."/>
            <person name="Diallinas G."/>
            <person name="Emri T."/>
            <person name="Fekete E."/>
            <person name="Flipphi M."/>
            <person name="Freyberg S."/>
            <person name="Gallo A."/>
            <person name="Gournas C."/>
            <person name="Habgood R."/>
            <person name="Hainaut M."/>
            <person name="Harispe M.L."/>
            <person name="Henrissat B."/>
            <person name="Hilden K.S."/>
            <person name="Hope R."/>
            <person name="Hossain A."/>
            <person name="Karabika E."/>
            <person name="Karaffa L."/>
            <person name="Karanyi Z."/>
            <person name="Krasevec N."/>
            <person name="Kuo A."/>
            <person name="Kusch H."/>
            <person name="LaButti K."/>
            <person name="Lagendijk E.L."/>
            <person name="Lapidus A."/>
            <person name="Levasseur A."/>
            <person name="Lindquist E."/>
            <person name="Lipzen A."/>
            <person name="Logrieco A.F."/>
            <person name="MacCabe A."/>
            <person name="Maekelae M.R."/>
            <person name="Malavazi I."/>
            <person name="Melin P."/>
            <person name="Meyer V."/>
            <person name="Mielnichuk N."/>
            <person name="Miskei M."/>
            <person name="Molnar A.P."/>
            <person name="Mule G."/>
            <person name="Ngan C.Y."/>
            <person name="Orejas M."/>
            <person name="Orosz E."/>
            <person name="Ouedraogo J.P."/>
            <person name="Overkamp K.M."/>
            <person name="Park H.-S."/>
            <person name="Perrone G."/>
            <person name="Piumi F."/>
            <person name="Punt P.J."/>
            <person name="Ram A.F."/>
            <person name="Ramon A."/>
            <person name="Rauscher S."/>
            <person name="Record E."/>
            <person name="Riano-Pachon D.M."/>
            <person name="Robert V."/>
            <person name="Roehrig J."/>
            <person name="Ruller R."/>
            <person name="Salamov A."/>
            <person name="Salih N.S."/>
            <person name="Samson R.A."/>
            <person name="Sandor E."/>
            <person name="Sanguinetti M."/>
            <person name="Schuetze T."/>
            <person name="Sepcic K."/>
            <person name="Shelest E."/>
            <person name="Sherlock G."/>
            <person name="Sophianopoulou V."/>
            <person name="Squina F.M."/>
            <person name="Sun H."/>
            <person name="Susca A."/>
            <person name="Todd R.B."/>
            <person name="Tsang A."/>
            <person name="Unkles S.E."/>
            <person name="van de Wiele N."/>
            <person name="van Rossen-Uffink D."/>
            <person name="Oliveira J.V."/>
            <person name="Vesth T.C."/>
            <person name="Visser J."/>
            <person name="Yu J.-H."/>
            <person name="Zhou M."/>
            <person name="Andersen M.R."/>
            <person name="Archer D.B."/>
            <person name="Baker S.E."/>
            <person name="Benoit I."/>
            <person name="Brakhage A.A."/>
            <person name="Braus G.H."/>
            <person name="Fischer R."/>
            <person name="Frisvad J.C."/>
            <person name="Goldman G.H."/>
            <person name="Houbraken J."/>
            <person name="Oakley B."/>
            <person name="Pocsi I."/>
            <person name="Scazzocchio C."/>
            <person name="Seiboth B."/>
            <person name="vanKuyk P.A."/>
            <person name="Wortman J."/>
            <person name="Dyer P.S."/>
            <person name="Grigoriev I.V."/>
        </authorList>
    </citation>
    <scope>NUCLEOTIDE SEQUENCE [LARGE SCALE GENOMIC DNA]</scope>
    <source>
        <strain evidence="2">CBS 583.65</strain>
    </source>
</reference>
<protein>
    <submittedName>
        <fullName evidence="1">Uncharacterized protein</fullName>
    </submittedName>
</protein>
<accession>A0A1L9P5K0</accession>
<keyword evidence="2" id="KW-1185">Reference proteome</keyword>
<sequence>MPSSRTLRDPPRIRSAATALGAALARFEKYALVGGDLVVVQGHVSAARRLLRASPNFEVEPRTNCTKYTADGNNVEIQILAAPTLFKERFDETTEVVTLGNVKVLKLALILSSKYKRATDQEDILFLLGYCDQHPEFLPLSGEVPNATAAFVHLCIQQ</sequence>
<name>A0A1L9P5K0_ASPVE</name>
<dbReference type="AlphaFoldDB" id="A0A1L9P5K0"/>